<dbReference type="PANTHER" id="PTHR42847">
    <property type="entry name" value="ALKANESULFONATE MONOOXYGENASE"/>
    <property type="match status" value="1"/>
</dbReference>
<dbReference type="InterPro" id="IPR011251">
    <property type="entry name" value="Luciferase-like_dom"/>
</dbReference>
<evidence type="ECO:0000256" key="4">
    <source>
        <dbReference type="ARBA" id="ARBA00023033"/>
    </source>
</evidence>
<keyword evidence="1" id="KW-0285">Flavoprotein</keyword>
<proteinExistence type="predicted"/>
<feature type="domain" description="Luciferase-like" evidence="5">
    <location>
        <begin position="51"/>
        <end position="288"/>
    </location>
</feature>
<keyword evidence="3" id="KW-0560">Oxidoreductase</keyword>
<keyword evidence="4" id="KW-0503">Monooxygenase</keyword>
<keyword evidence="2" id="KW-0288">FMN</keyword>
<dbReference type="AlphaFoldDB" id="A0A2S6N4F6"/>
<evidence type="ECO:0000256" key="2">
    <source>
        <dbReference type="ARBA" id="ARBA00022643"/>
    </source>
</evidence>
<organism evidence="6 7">
    <name type="scientific">Rhodopila globiformis</name>
    <name type="common">Rhodopseudomonas globiformis</name>
    <dbReference type="NCBI Taxonomy" id="1071"/>
    <lineage>
        <taxon>Bacteria</taxon>
        <taxon>Pseudomonadati</taxon>
        <taxon>Pseudomonadota</taxon>
        <taxon>Alphaproteobacteria</taxon>
        <taxon>Acetobacterales</taxon>
        <taxon>Acetobacteraceae</taxon>
        <taxon>Rhodopila</taxon>
    </lineage>
</organism>
<keyword evidence="7" id="KW-1185">Reference proteome</keyword>
<evidence type="ECO:0000256" key="3">
    <source>
        <dbReference type="ARBA" id="ARBA00023002"/>
    </source>
</evidence>
<dbReference type="InterPro" id="IPR036661">
    <property type="entry name" value="Luciferase-like_sf"/>
</dbReference>
<dbReference type="Proteomes" id="UP000239724">
    <property type="component" value="Unassembled WGS sequence"/>
</dbReference>
<dbReference type="GO" id="GO:0008726">
    <property type="term" value="F:alkanesulfonate monooxygenase activity"/>
    <property type="evidence" value="ECO:0007669"/>
    <property type="project" value="TreeGrafter"/>
</dbReference>
<evidence type="ECO:0000259" key="5">
    <source>
        <dbReference type="Pfam" id="PF00296"/>
    </source>
</evidence>
<dbReference type="NCBIfam" id="TIGR03619">
    <property type="entry name" value="F420_Rv2161c"/>
    <property type="match status" value="1"/>
</dbReference>
<evidence type="ECO:0000313" key="7">
    <source>
        <dbReference type="Proteomes" id="UP000239724"/>
    </source>
</evidence>
<name>A0A2S6N4F6_RHOGL</name>
<dbReference type="EMBL" id="NHRY01000226">
    <property type="protein sequence ID" value="PPQ29490.1"/>
    <property type="molecule type" value="Genomic_DNA"/>
</dbReference>
<dbReference type="InterPro" id="IPR019921">
    <property type="entry name" value="Lucif-like_OxRdtase_Rv2161c"/>
</dbReference>
<dbReference type="PANTHER" id="PTHR42847:SF4">
    <property type="entry name" value="ALKANESULFONATE MONOOXYGENASE-RELATED"/>
    <property type="match status" value="1"/>
</dbReference>
<dbReference type="SUPFAM" id="SSF51679">
    <property type="entry name" value="Bacterial luciferase-like"/>
    <property type="match status" value="1"/>
</dbReference>
<gene>
    <name evidence="6" type="ORF">CCS01_21340</name>
</gene>
<evidence type="ECO:0000313" key="6">
    <source>
        <dbReference type="EMBL" id="PPQ29490.1"/>
    </source>
</evidence>
<reference evidence="6 7" key="1">
    <citation type="journal article" date="2018" name="Arch. Microbiol.">
        <title>New insights into the metabolic potential of the phototrophic purple bacterium Rhodopila globiformis DSM 161(T) from its draft genome sequence and evidence for a vanadium-dependent nitrogenase.</title>
        <authorList>
            <person name="Imhoff J.F."/>
            <person name="Rahn T."/>
            <person name="Kunzel S."/>
            <person name="Neulinger S.C."/>
        </authorList>
    </citation>
    <scope>NUCLEOTIDE SEQUENCE [LARGE SCALE GENOMIC DNA]</scope>
    <source>
        <strain evidence="6 7">DSM 161</strain>
    </source>
</reference>
<dbReference type="Pfam" id="PF00296">
    <property type="entry name" value="Bac_luciferase"/>
    <property type="match status" value="1"/>
</dbReference>
<comment type="caution">
    <text evidence="6">The sequence shown here is derived from an EMBL/GenBank/DDBJ whole genome shotgun (WGS) entry which is preliminary data.</text>
</comment>
<protein>
    <recommendedName>
        <fullName evidence="5">Luciferase-like domain-containing protein</fullName>
    </recommendedName>
</protein>
<dbReference type="InterPro" id="IPR050172">
    <property type="entry name" value="SsuD_RutA_monooxygenase"/>
</dbReference>
<sequence length="361" mass="38141">MVPPGPDLAAASAVIPSSAPRLTRIPPPGLLPATNGRGGTMHIGFNLPISGPMATPGTIAAIAQLGEALCFDYLTLTDHIVLPDTSTPGYPYSPTGAFYTPDPGHRMEQLATAAWVAAKTSRIRIVLAVMVVPHRPAVLAAKTLATIDVLSGGRLTVGVGAGWLKAELDAVATTPFAERGAVTDDTIDAMRAIWTQDRPVFHGRYTHIDGLLADPKPVQKPHPPIWVGGESGPSMRRAARIGDAWYPIGSNNAHLLDTLPRLTAGIARMRDLTRAAGRDPAAMGVAYRVKRHGQPAPPATDGNRKLFTGTVADTIEDIAALRAIGVTALDFDFEGRDAAQSAADMKKFREEVLSRLPDATT</sequence>
<accession>A0A2S6N4F6</accession>
<dbReference type="GO" id="GO:0046306">
    <property type="term" value="P:alkanesulfonate catabolic process"/>
    <property type="evidence" value="ECO:0007669"/>
    <property type="project" value="TreeGrafter"/>
</dbReference>
<evidence type="ECO:0000256" key="1">
    <source>
        <dbReference type="ARBA" id="ARBA00022630"/>
    </source>
</evidence>
<dbReference type="Gene3D" id="3.20.20.30">
    <property type="entry name" value="Luciferase-like domain"/>
    <property type="match status" value="1"/>
</dbReference>